<dbReference type="RefSeq" id="WP_164710369.1">
    <property type="nucleotide sequence ID" value="NZ_CP031165.1"/>
</dbReference>
<proteinExistence type="predicted"/>
<keyword evidence="2" id="KW-1185">Reference proteome</keyword>
<dbReference type="AlphaFoldDB" id="A0A346XX51"/>
<dbReference type="Gene3D" id="2.70.70.10">
    <property type="entry name" value="Glucose Permease (Domain IIA)"/>
    <property type="match status" value="1"/>
</dbReference>
<gene>
    <name evidence="1" type="ORF">DVS28_a2115</name>
</gene>
<protein>
    <submittedName>
        <fullName evidence="1">Uncharacterized protein</fullName>
    </submittedName>
</protein>
<accession>A0A346XX51</accession>
<dbReference type="KEGG" id="euz:DVS28_a2115"/>
<evidence type="ECO:0000313" key="1">
    <source>
        <dbReference type="EMBL" id="AXV06798.1"/>
    </source>
</evidence>
<evidence type="ECO:0000313" key="2">
    <source>
        <dbReference type="Proteomes" id="UP000264006"/>
    </source>
</evidence>
<dbReference type="Proteomes" id="UP000264006">
    <property type="component" value="Chromosome"/>
</dbReference>
<sequence>MNHRRAALARPIRTAAVALLVLLVVAQPVSAGWDRGWSAPTSQPSQTVAADGRTVWLTHQLPFAETPRLRLLHPAAVVEHVGLHQSNHEGARDQLPLDSAVPWTEMPSRGRLSGPRSAADVVVPPDEPILSPVTGTVIRAGGYRLYCVHDDSFVVISPDAAPDWEVKLLHISGLHVEVGSRVLAGSTQLADHATSFPFRSQVDDMTAEPSWPHTHVEVVDPSIENVGNPGSGGC</sequence>
<dbReference type="EMBL" id="CP031165">
    <property type="protein sequence ID" value="AXV06798.1"/>
    <property type="molecule type" value="Genomic_DNA"/>
</dbReference>
<organism evidence="1 2">
    <name type="scientific">Euzebya pacifica</name>
    <dbReference type="NCBI Taxonomy" id="1608957"/>
    <lineage>
        <taxon>Bacteria</taxon>
        <taxon>Bacillati</taxon>
        <taxon>Actinomycetota</taxon>
        <taxon>Nitriliruptoria</taxon>
        <taxon>Euzebyales</taxon>
    </lineage>
</organism>
<dbReference type="InterPro" id="IPR011055">
    <property type="entry name" value="Dup_hybrid_motif"/>
</dbReference>
<name>A0A346XX51_9ACTN</name>
<reference evidence="1 2" key="1">
    <citation type="submission" date="2018-09" db="EMBL/GenBank/DDBJ databases">
        <title>Complete genome sequence of Euzebya sp. DY32-46 isolated from seawater of Pacific Ocean.</title>
        <authorList>
            <person name="Xu L."/>
            <person name="Wu Y.-H."/>
            <person name="Xu X.-W."/>
        </authorList>
    </citation>
    <scope>NUCLEOTIDE SEQUENCE [LARGE SCALE GENOMIC DNA]</scope>
    <source>
        <strain evidence="1 2">DY32-46</strain>
    </source>
</reference>